<reference evidence="2" key="1">
    <citation type="journal article" date="2021" name="IMA Fungus">
        <title>Genomic characterization of three marine fungi, including Emericellopsis atlantica sp. nov. with signatures of a generalist lifestyle and marine biomass degradation.</title>
        <authorList>
            <person name="Hagestad O.C."/>
            <person name="Hou L."/>
            <person name="Andersen J.H."/>
            <person name="Hansen E.H."/>
            <person name="Altermark B."/>
            <person name="Li C."/>
            <person name="Kuhnert E."/>
            <person name="Cox R.J."/>
            <person name="Crous P.W."/>
            <person name="Spatafora J.W."/>
            <person name="Lail K."/>
            <person name="Amirebrahimi M."/>
            <person name="Lipzen A."/>
            <person name="Pangilinan J."/>
            <person name="Andreopoulos W."/>
            <person name="Hayes R.D."/>
            <person name="Ng V."/>
            <person name="Grigoriev I.V."/>
            <person name="Jackson S.A."/>
            <person name="Sutton T.D.S."/>
            <person name="Dobson A.D.W."/>
            <person name="Rama T."/>
        </authorList>
    </citation>
    <scope>NUCLEOTIDE SEQUENCE</scope>
    <source>
        <strain evidence="2">TRa3180A</strain>
    </source>
</reference>
<accession>A0A9P7YYW6</accession>
<proteinExistence type="predicted"/>
<dbReference type="Proteomes" id="UP000887226">
    <property type="component" value="Unassembled WGS sequence"/>
</dbReference>
<evidence type="ECO:0000259" key="1">
    <source>
        <dbReference type="Pfam" id="PF01636"/>
    </source>
</evidence>
<feature type="domain" description="Aminoglycoside phosphotransferase" evidence="1">
    <location>
        <begin position="189"/>
        <end position="235"/>
    </location>
</feature>
<evidence type="ECO:0000313" key="2">
    <source>
        <dbReference type="EMBL" id="KAG9241805.1"/>
    </source>
</evidence>
<dbReference type="OrthoDB" id="5598852at2759"/>
<dbReference type="Pfam" id="PF01636">
    <property type="entry name" value="APH"/>
    <property type="match status" value="1"/>
</dbReference>
<protein>
    <recommendedName>
        <fullName evidence="1">Aminoglycoside phosphotransferase domain-containing protein</fullName>
    </recommendedName>
</protein>
<dbReference type="InterPro" id="IPR011009">
    <property type="entry name" value="Kinase-like_dom_sf"/>
</dbReference>
<name>A0A9P7YYW6_9HELO</name>
<dbReference type="EMBL" id="MU254153">
    <property type="protein sequence ID" value="KAG9241805.1"/>
    <property type="molecule type" value="Genomic_DNA"/>
</dbReference>
<dbReference type="AlphaFoldDB" id="A0A9P7YYW6"/>
<gene>
    <name evidence="2" type="ORF">BJ878DRAFT_518775</name>
</gene>
<sequence>MDVTTFAAGPESYDPLSQAQISNFFSSNTSVTREQCEKLAADLLGGPIFPTAIQGGTSYTVQRHQSHQVIQFRALELDMIRLGLIRQVYDKFVPRCLYHGLLGTLHFYIWDLVSGPAFCRVRREMFTVDAEQRLSQTVQDIACFFASAWINRPTVEAPSGLQAKYEAILDTLYIEMPDSLHPTIEQVRQNLSLIFRPEFPMVLQHDDFLENNFHVEEATGHVTGVVDWVNAIVAPYGISLGGLEIVLGIQTNTDWHFHPSHIRLRQQFWDTFHGEIGEISDLDRRSMEVARLMGLLRTHGSEWKDAMSGVYLEKLLLLPSMVHGQFSVRA</sequence>
<organism evidence="2 3">
    <name type="scientific">Calycina marina</name>
    <dbReference type="NCBI Taxonomy" id="1763456"/>
    <lineage>
        <taxon>Eukaryota</taxon>
        <taxon>Fungi</taxon>
        <taxon>Dikarya</taxon>
        <taxon>Ascomycota</taxon>
        <taxon>Pezizomycotina</taxon>
        <taxon>Leotiomycetes</taxon>
        <taxon>Helotiales</taxon>
        <taxon>Pezizellaceae</taxon>
        <taxon>Calycina</taxon>
    </lineage>
</organism>
<dbReference type="SUPFAM" id="SSF56112">
    <property type="entry name" value="Protein kinase-like (PK-like)"/>
    <property type="match status" value="1"/>
</dbReference>
<evidence type="ECO:0000313" key="3">
    <source>
        <dbReference type="Proteomes" id="UP000887226"/>
    </source>
</evidence>
<keyword evidence="3" id="KW-1185">Reference proteome</keyword>
<dbReference type="InterPro" id="IPR002575">
    <property type="entry name" value="Aminoglycoside_PTrfase"/>
</dbReference>
<comment type="caution">
    <text evidence="2">The sequence shown here is derived from an EMBL/GenBank/DDBJ whole genome shotgun (WGS) entry which is preliminary data.</text>
</comment>